<dbReference type="Pfam" id="PF17871">
    <property type="entry name" value="AAA_lid_9"/>
    <property type="match status" value="1"/>
</dbReference>
<comment type="similarity">
    <text evidence="6">Belongs to the ClpA/ClpB family.</text>
</comment>
<dbReference type="Gene3D" id="1.10.8.60">
    <property type="match status" value="2"/>
</dbReference>
<keyword evidence="4 6" id="KW-0143">Chaperone</keyword>
<evidence type="ECO:0000256" key="2">
    <source>
        <dbReference type="ARBA" id="ARBA00022741"/>
    </source>
</evidence>
<keyword evidence="1 5" id="KW-0677">Repeat</keyword>
<dbReference type="PROSITE" id="PS51903">
    <property type="entry name" value="CLP_R"/>
    <property type="match status" value="1"/>
</dbReference>
<dbReference type="InterPro" id="IPR036628">
    <property type="entry name" value="Clp_N_dom_sf"/>
</dbReference>
<dbReference type="InterPro" id="IPR027417">
    <property type="entry name" value="P-loop_NTPase"/>
</dbReference>
<evidence type="ECO:0000259" key="7">
    <source>
        <dbReference type="PROSITE" id="PS51903"/>
    </source>
</evidence>
<accession>A0A1G1X830</accession>
<dbReference type="InterPro" id="IPR003593">
    <property type="entry name" value="AAA+_ATPase"/>
</dbReference>
<evidence type="ECO:0000256" key="3">
    <source>
        <dbReference type="ARBA" id="ARBA00022840"/>
    </source>
</evidence>
<keyword evidence="2 6" id="KW-0547">Nucleotide-binding</keyword>
<dbReference type="Pfam" id="PF07724">
    <property type="entry name" value="AAA_2"/>
    <property type="match status" value="1"/>
</dbReference>
<dbReference type="InterPro" id="IPR028299">
    <property type="entry name" value="ClpA/B_CS2"/>
</dbReference>
<dbReference type="SMART" id="SM01086">
    <property type="entry name" value="ClpB_D2-small"/>
    <property type="match status" value="1"/>
</dbReference>
<dbReference type="GO" id="GO:0005524">
    <property type="term" value="F:ATP binding"/>
    <property type="evidence" value="ECO:0007669"/>
    <property type="project" value="UniProtKB-KW"/>
</dbReference>
<dbReference type="InterPro" id="IPR041546">
    <property type="entry name" value="ClpA/ClpB_AAA_lid"/>
</dbReference>
<dbReference type="Gene3D" id="4.10.860.10">
    <property type="entry name" value="UVR domain"/>
    <property type="match status" value="1"/>
</dbReference>
<dbReference type="GO" id="GO:0016887">
    <property type="term" value="F:ATP hydrolysis activity"/>
    <property type="evidence" value="ECO:0007669"/>
    <property type="project" value="InterPro"/>
</dbReference>
<proteinExistence type="inferred from homology"/>
<reference evidence="8 9" key="1">
    <citation type="journal article" date="2016" name="Nat. Commun.">
        <title>Thousands of microbial genomes shed light on interconnected biogeochemical processes in an aquifer system.</title>
        <authorList>
            <person name="Anantharaman K."/>
            <person name="Brown C.T."/>
            <person name="Hug L.A."/>
            <person name="Sharon I."/>
            <person name="Castelle C.J."/>
            <person name="Probst A.J."/>
            <person name="Thomas B.C."/>
            <person name="Singh A."/>
            <person name="Wilkins M.J."/>
            <person name="Karaoz U."/>
            <person name="Brodie E.L."/>
            <person name="Williams K.H."/>
            <person name="Hubbard S.S."/>
            <person name="Banfield J.F."/>
        </authorList>
    </citation>
    <scope>NUCLEOTIDE SEQUENCE [LARGE SCALE GENOMIC DNA]</scope>
</reference>
<dbReference type="InterPro" id="IPR019489">
    <property type="entry name" value="Clp_ATPase_C"/>
</dbReference>
<evidence type="ECO:0000256" key="5">
    <source>
        <dbReference type="PROSITE-ProRule" id="PRU01251"/>
    </source>
</evidence>
<sequence>MEKPILDKLTSRLKSVLASASRVSEELQHHHVGTEHLLYGMLQESGSLAYSILKKFGLTPEFVRNELDLMEKGSEWKEELSSHTRASFEKGARTAFQYHHRYIGTEHILYGILTLKDSMGYKILEKSPVDVKSLQQQVQIVLKSTSHFPDLSNLLGSSPAAKQSGAPGKMNQKQDLPIILPSEASGLPAGMHGGSKKQKTPAFDFFTQDLTELASKNKFDPVIGRSKEVDRVMSILNRKNKNNPILIGEPGVGKTAIVTGLSQRIVSGQVPAKLQGKKILSLDMTGILAGTTFRGEFEERIKELMRELEDNRDTILFIDEIHTIVGAGSSGGSMDAANMLKPMLARGEVSIIGATTIDEYRKHIEKDAALERRFQPVQVKEPSPEETIAILEGAREAYEAHHGLNVTDEAIHAAVEMSIRYIPDRFLPDKALDLLDEAAATLQLKIAGTEEAQKANMLKNELAKIRKEKESAIEAEHYEEALLAKRKEDTIAEELALTARKLSAQNEAKRISITEEHIAQVVADSTGIPAGRLLKEESKKLANLEDIMHKYIVGQEQAIHAIARYVRRSRAGIANPNRPLGSFIFLGPTGVGKTETAKVLAKEVFENADALIRVDMSEFMESHSVSRLIGAPAGYVGYEEGGKLTESVRRQPYAVILFDEIEKAHRDVWNILLQILDEGELTDSHGRKVNFRNTIIIMTSNIGSHELSQQARMGFAMPIESSERDSAEEKYEQLKASVLKELQDRMAPELLSRIDQIIVYSPLTMKDMEAIAKHAVRALQTLLASKAITLVVSKGVTHEIADRAFKEGKGARPIRRIVQELLEDPIAHSIINKEILEGQTVTARKTGNAIVVTAMEQVAR</sequence>
<dbReference type="FunFam" id="3.40.50.300:FF:000025">
    <property type="entry name" value="ATP-dependent Clp protease subunit"/>
    <property type="match status" value="1"/>
</dbReference>
<dbReference type="PROSITE" id="PS00870">
    <property type="entry name" value="CLPAB_1"/>
    <property type="match status" value="1"/>
</dbReference>
<feature type="domain" description="Clp R" evidence="7">
    <location>
        <begin position="6"/>
        <end position="144"/>
    </location>
</feature>
<dbReference type="Proteomes" id="UP000177941">
    <property type="component" value="Unassembled WGS sequence"/>
</dbReference>
<dbReference type="Pfam" id="PF00004">
    <property type="entry name" value="AAA"/>
    <property type="match status" value="1"/>
</dbReference>
<protein>
    <recommendedName>
        <fullName evidence="7">Clp R domain-containing protein</fullName>
    </recommendedName>
</protein>
<dbReference type="EMBL" id="MHHS01000037">
    <property type="protein sequence ID" value="OGY36118.1"/>
    <property type="molecule type" value="Genomic_DNA"/>
</dbReference>
<dbReference type="InterPro" id="IPR050130">
    <property type="entry name" value="ClpA_ClpB"/>
</dbReference>
<name>A0A1G1X830_9BACT</name>
<keyword evidence="3 6" id="KW-0067">ATP-binding</keyword>
<dbReference type="InterPro" id="IPR018368">
    <property type="entry name" value="ClpA/B_CS1"/>
</dbReference>
<dbReference type="PANTHER" id="PTHR11638">
    <property type="entry name" value="ATP-DEPENDENT CLP PROTEASE"/>
    <property type="match status" value="1"/>
</dbReference>
<gene>
    <name evidence="8" type="ORF">A3E36_00855</name>
</gene>
<dbReference type="CDD" id="cd19499">
    <property type="entry name" value="RecA-like_ClpB_Hsp104-like"/>
    <property type="match status" value="1"/>
</dbReference>
<evidence type="ECO:0000313" key="9">
    <source>
        <dbReference type="Proteomes" id="UP000177941"/>
    </source>
</evidence>
<dbReference type="Gene3D" id="1.10.1780.10">
    <property type="entry name" value="Clp, N-terminal domain"/>
    <property type="match status" value="2"/>
</dbReference>
<dbReference type="CDD" id="cd00009">
    <property type="entry name" value="AAA"/>
    <property type="match status" value="1"/>
</dbReference>
<dbReference type="InterPro" id="IPR004176">
    <property type="entry name" value="Clp_R_N"/>
</dbReference>
<dbReference type="Pfam" id="PF02861">
    <property type="entry name" value="Clp_N"/>
    <property type="match status" value="2"/>
</dbReference>
<dbReference type="GO" id="GO:0005737">
    <property type="term" value="C:cytoplasm"/>
    <property type="evidence" value="ECO:0007669"/>
    <property type="project" value="TreeGrafter"/>
</dbReference>
<dbReference type="PROSITE" id="PS00871">
    <property type="entry name" value="CLPAB_2"/>
    <property type="match status" value="1"/>
</dbReference>
<dbReference type="InterPro" id="IPR001270">
    <property type="entry name" value="ClpA/B"/>
</dbReference>
<evidence type="ECO:0000256" key="1">
    <source>
        <dbReference type="ARBA" id="ARBA00022737"/>
    </source>
</evidence>
<dbReference type="GO" id="GO:0034605">
    <property type="term" value="P:cellular response to heat"/>
    <property type="evidence" value="ECO:0007669"/>
    <property type="project" value="TreeGrafter"/>
</dbReference>
<evidence type="ECO:0000256" key="4">
    <source>
        <dbReference type="ARBA" id="ARBA00023186"/>
    </source>
</evidence>
<dbReference type="SUPFAM" id="SSF52540">
    <property type="entry name" value="P-loop containing nucleoside triphosphate hydrolases"/>
    <property type="match status" value="2"/>
</dbReference>
<comment type="caution">
    <text evidence="8">The sequence shown here is derived from an EMBL/GenBank/DDBJ whole genome shotgun (WGS) entry which is preliminary data.</text>
</comment>
<dbReference type="Pfam" id="PF10431">
    <property type="entry name" value="ClpB_D2-small"/>
    <property type="match status" value="1"/>
</dbReference>
<dbReference type="PANTHER" id="PTHR11638:SF175">
    <property type="entry name" value="ATP-DEPENDENT CLP PROTEASE, ATP-BINDING SUBUNIT CLPC"/>
    <property type="match status" value="1"/>
</dbReference>
<dbReference type="SUPFAM" id="SSF81923">
    <property type="entry name" value="Double Clp-N motif"/>
    <property type="match status" value="1"/>
</dbReference>
<dbReference type="SMART" id="SM00382">
    <property type="entry name" value="AAA"/>
    <property type="match status" value="2"/>
</dbReference>
<dbReference type="Gene3D" id="3.40.50.300">
    <property type="entry name" value="P-loop containing nucleotide triphosphate hydrolases"/>
    <property type="match status" value="2"/>
</dbReference>
<dbReference type="PRINTS" id="PR00300">
    <property type="entry name" value="CLPPROTEASEA"/>
</dbReference>
<organism evidence="8 9">
    <name type="scientific">Candidatus Andersenbacteria bacterium RIFCSPHIGHO2_12_FULL_45_11b</name>
    <dbReference type="NCBI Taxonomy" id="1797282"/>
    <lineage>
        <taxon>Bacteria</taxon>
        <taxon>Candidatus Anderseniibacteriota</taxon>
    </lineage>
</organism>
<dbReference type="InterPro" id="IPR003959">
    <property type="entry name" value="ATPase_AAA_core"/>
</dbReference>
<dbReference type="AlphaFoldDB" id="A0A1G1X830"/>
<evidence type="ECO:0000313" key="8">
    <source>
        <dbReference type="EMBL" id="OGY36118.1"/>
    </source>
</evidence>
<dbReference type="FunFam" id="3.40.50.300:FF:000010">
    <property type="entry name" value="Chaperone clpB 1, putative"/>
    <property type="match status" value="1"/>
</dbReference>
<evidence type="ECO:0000256" key="6">
    <source>
        <dbReference type="RuleBase" id="RU004432"/>
    </source>
</evidence>